<keyword evidence="3" id="KW-1185">Reference proteome</keyword>
<proteinExistence type="predicted"/>
<reference evidence="2 3" key="1">
    <citation type="journal article" date="2021" name="J. Biosci. Bioeng.">
        <title>Identification and characterization of a chc gene cluster responsible for the aromatization pathway of cyclohexanecarboxylate degradation in Sinomonas cyclohexanicum ATCC 51369.</title>
        <authorList>
            <person name="Yamamoto T."/>
            <person name="Hasegawa Y."/>
            <person name="Lau P.C.K."/>
            <person name="Iwaki H."/>
        </authorList>
    </citation>
    <scope>NUCLEOTIDE SEQUENCE [LARGE SCALE GENOMIC DNA]</scope>
    <source>
        <strain evidence="2 3">ATCC 51369</strain>
    </source>
</reference>
<organism evidence="2 3">
    <name type="scientific">Sinomonas cyclohexanicum</name>
    <name type="common">Corynebacterium cyclohexanicum</name>
    <dbReference type="NCBI Taxonomy" id="322009"/>
    <lineage>
        <taxon>Bacteria</taxon>
        <taxon>Bacillati</taxon>
        <taxon>Actinomycetota</taxon>
        <taxon>Actinomycetes</taxon>
        <taxon>Micrococcales</taxon>
        <taxon>Micrococcaceae</taxon>
        <taxon>Sinomonas</taxon>
    </lineage>
</organism>
<feature type="signal peptide" evidence="1">
    <location>
        <begin position="1"/>
        <end position="40"/>
    </location>
</feature>
<evidence type="ECO:0000313" key="2">
    <source>
        <dbReference type="EMBL" id="BCT75327.1"/>
    </source>
</evidence>
<evidence type="ECO:0000256" key="1">
    <source>
        <dbReference type="SAM" id="SignalP"/>
    </source>
</evidence>
<protein>
    <submittedName>
        <fullName evidence="2">Uncharacterized protein</fullName>
    </submittedName>
</protein>
<sequence>MTQHAIHRSPRPTRTPLLRASAIGLVAAGLLAAQIAPASADSDRGDGHGWGQYMHASSRAIPNARHPKAVDTDKVWGPLRPNGGPASASATVQNNCEGCSGSATTLQVLTSPGVSTLRADNVVNARTTGNNATSTAISIQVIATADARKIVANNSSTALNVGCTGCVTNGAAIQFILVGVKQRELSSTARSVVSHIEEALAASLDANAKAPAGPSLKAAKARTSTDEAVRQAAAVIAADTGAQVTANVDVKTGS</sequence>
<dbReference type="EMBL" id="AP024525">
    <property type="protein sequence ID" value="BCT75327.1"/>
    <property type="molecule type" value="Genomic_DNA"/>
</dbReference>
<dbReference type="RefSeq" id="WP_229232086.1">
    <property type="nucleotide sequence ID" value="NZ_AP024525.1"/>
</dbReference>
<evidence type="ECO:0000313" key="3">
    <source>
        <dbReference type="Proteomes" id="UP001319861"/>
    </source>
</evidence>
<dbReference type="Proteomes" id="UP001319861">
    <property type="component" value="Chromosome"/>
</dbReference>
<accession>A0ABM7PSV3</accession>
<dbReference type="InterPro" id="IPR006311">
    <property type="entry name" value="TAT_signal"/>
</dbReference>
<feature type="chain" id="PRO_5046962085" evidence="1">
    <location>
        <begin position="41"/>
        <end position="254"/>
    </location>
</feature>
<dbReference type="PROSITE" id="PS51318">
    <property type="entry name" value="TAT"/>
    <property type="match status" value="1"/>
</dbReference>
<keyword evidence="1" id="KW-0732">Signal</keyword>
<gene>
    <name evidence="2" type="ORF">SCMU_11690</name>
</gene>
<name>A0ABM7PSV3_SINCY</name>